<dbReference type="Proteomes" id="UP000579136">
    <property type="component" value="Unassembled WGS sequence"/>
</dbReference>
<keyword evidence="4 8" id="KW-0689">Ribosomal protein</keyword>
<dbReference type="NCBIfam" id="TIGR00166">
    <property type="entry name" value="S6"/>
    <property type="match status" value="1"/>
</dbReference>
<evidence type="ECO:0000256" key="4">
    <source>
        <dbReference type="ARBA" id="ARBA00022980"/>
    </source>
</evidence>
<dbReference type="PANTHER" id="PTHR21011:SF1">
    <property type="entry name" value="SMALL RIBOSOMAL SUBUNIT PROTEIN BS6M"/>
    <property type="match status" value="1"/>
</dbReference>
<dbReference type="Pfam" id="PF01250">
    <property type="entry name" value="Ribosomal_S6"/>
    <property type="match status" value="1"/>
</dbReference>
<dbReference type="GO" id="GO:1990904">
    <property type="term" value="C:ribonucleoprotein complex"/>
    <property type="evidence" value="ECO:0007669"/>
    <property type="project" value="UniProtKB-KW"/>
</dbReference>
<evidence type="ECO:0000256" key="8">
    <source>
        <dbReference type="HAMAP-Rule" id="MF_00360"/>
    </source>
</evidence>
<sequence>MKRAYEILYIVRPDMEEDAVKQLVERFDEVLTSNGAEIIESKEWGKRRLAYEIEDYKDGLYQIVKLDADDSKAVDEFDRLAKISNDIIRHIVVRDEEREENK</sequence>
<evidence type="ECO:0000256" key="5">
    <source>
        <dbReference type="ARBA" id="ARBA00023274"/>
    </source>
</evidence>
<evidence type="ECO:0000256" key="7">
    <source>
        <dbReference type="ARBA" id="ARBA00035294"/>
    </source>
</evidence>
<dbReference type="Gene3D" id="3.30.70.60">
    <property type="match status" value="1"/>
</dbReference>
<organism evidence="9 10">
    <name type="scientific">Nosocomiicoccus ampullae</name>
    <dbReference type="NCBI Taxonomy" id="489910"/>
    <lineage>
        <taxon>Bacteria</taxon>
        <taxon>Bacillati</taxon>
        <taxon>Bacillota</taxon>
        <taxon>Bacilli</taxon>
        <taxon>Bacillales</taxon>
        <taxon>Staphylococcaceae</taxon>
        <taxon>Nosocomiicoccus</taxon>
    </lineage>
</organism>
<dbReference type="InterPro" id="IPR000529">
    <property type="entry name" value="Ribosomal_bS6"/>
</dbReference>
<dbReference type="CDD" id="cd00473">
    <property type="entry name" value="bS6"/>
    <property type="match status" value="1"/>
</dbReference>
<dbReference type="GO" id="GO:0070181">
    <property type="term" value="F:small ribosomal subunit rRNA binding"/>
    <property type="evidence" value="ECO:0007669"/>
    <property type="project" value="TreeGrafter"/>
</dbReference>
<dbReference type="GO" id="GO:0005840">
    <property type="term" value="C:ribosome"/>
    <property type="evidence" value="ECO:0007669"/>
    <property type="project" value="UniProtKB-KW"/>
</dbReference>
<comment type="similarity">
    <text evidence="1 8">Belongs to the bacterial ribosomal protein bS6 family.</text>
</comment>
<gene>
    <name evidence="8" type="primary">rpsF</name>
    <name evidence="9" type="ORF">HNQ45_000328</name>
</gene>
<evidence type="ECO:0000313" key="10">
    <source>
        <dbReference type="Proteomes" id="UP000579136"/>
    </source>
</evidence>
<dbReference type="AlphaFoldDB" id="A0A9Q2CYD8"/>
<evidence type="ECO:0000313" key="9">
    <source>
        <dbReference type="EMBL" id="MBB5175458.1"/>
    </source>
</evidence>
<evidence type="ECO:0000256" key="3">
    <source>
        <dbReference type="ARBA" id="ARBA00022884"/>
    </source>
</evidence>
<name>A0A9Q2CYD8_9STAP</name>
<comment type="caution">
    <text evidence="9">The sequence shown here is derived from an EMBL/GenBank/DDBJ whole genome shotgun (WGS) entry which is preliminary data.</text>
</comment>
<accession>A0A9Q2CYD8</accession>
<reference evidence="9 10" key="1">
    <citation type="submission" date="2020-08" db="EMBL/GenBank/DDBJ databases">
        <title>Genomic Encyclopedia of Type Strains, Phase IV (KMG-IV): sequencing the most valuable type-strain genomes for metagenomic binning, comparative biology and taxonomic classification.</title>
        <authorList>
            <person name="Goeker M."/>
        </authorList>
    </citation>
    <scope>NUCLEOTIDE SEQUENCE [LARGE SCALE GENOMIC DNA]</scope>
    <source>
        <strain evidence="9 10">DSM 19163</strain>
    </source>
</reference>
<keyword evidence="3 8" id="KW-0694">RNA-binding</keyword>
<dbReference type="RefSeq" id="WP_183672886.1">
    <property type="nucleotide sequence ID" value="NZ_CBCRYX010000001.1"/>
</dbReference>
<dbReference type="InterPro" id="IPR035980">
    <property type="entry name" value="Ribosomal_bS6_sf"/>
</dbReference>
<dbReference type="GO" id="GO:0006412">
    <property type="term" value="P:translation"/>
    <property type="evidence" value="ECO:0007669"/>
    <property type="project" value="UniProtKB-UniRule"/>
</dbReference>
<dbReference type="InterPro" id="IPR014717">
    <property type="entry name" value="Transl_elong_EF1B/ribsomal_bS6"/>
</dbReference>
<protein>
    <recommendedName>
        <fullName evidence="7 8">Small ribosomal subunit protein bS6</fullName>
    </recommendedName>
</protein>
<keyword evidence="10" id="KW-1185">Reference proteome</keyword>
<proteinExistence type="inferred from homology"/>
<dbReference type="PANTHER" id="PTHR21011">
    <property type="entry name" value="MITOCHONDRIAL 28S RIBOSOMAL PROTEIN S6"/>
    <property type="match status" value="1"/>
</dbReference>
<evidence type="ECO:0000256" key="1">
    <source>
        <dbReference type="ARBA" id="ARBA00009512"/>
    </source>
</evidence>
<evidence type="ECO:0000256" key="6">
    <source>
        <dbReference type="ARBA" id="ARBA00035104"/>
    </source>
</evidence>
<dbReference type="FunFam" id="3.30.70.60:FF:000002">
    <property type="entry name" value="30S ribosomal protein S6"/>
    <property type="match status" value="1"/>
</dbReference>
<dbReference type="GO" id="GO:0005737">
    <property type="term" value="C:cytoplasm"/>
    <property type="evidence" value="ECO:0007669"/>
    <property type="project" value="UniProtKB-ARBA"/>
</dbReference>
<evidence type="ECO:0000256" key="2">
    <source>
        <dbReference type="ARBA" id="ARBA00022730"/>
    </source>
</evidence>
<dbReference type="GO" id="GO:0003735">
    <property type="term" value="F:structural constituent of ribosome"/>
    <property type="evidence" value="ECO:0007669"/>
    <property type="project" value="InterPro"/>
</dbReference>
<comment type="function">
    <text evidence="6 8">Binds together with bS18 to 16S ribosomal RNA.</text>
</comment>
<keyword evidence="2 8" id="KW-0699">rRNA-binding</keyword>
<dbReference type="SUPFAM" id="SSF54995">
    <property type="entry name" value="Ribosomal protein S6"/>
    <property type="match status" value="1"/>
</dbReference>
<dbReference type="EMBL" id="JACHHF010000002">
    <property type="protein sequence ID" value="MBB5175458.1"/>
    <property type="molecule type" value="Genomic_DNA"/>
</dbReference>
<dbReference type="HAMAP" id="MF_00360">
    <property type="entry name" value="Ribosomal_bS6"/>
    <property type="match status" value="1"/>
</dbReference>
<keyword evidence="5 8" id="KW-0687">Ribonucleoprotein</keyword>
<dbReference type="InterPro" id="IPR020814">
    <property type="entry name" value="Ribosomal_S6_plastid/chlpt"/>
</dbReference>